<feature type="coiled-coil region" evidence="1">
    <location>
        <begin position="102"/>
        <end position="129"/>
    </location>
</feature>
<dbReference type="PANTHER" id="PTHR36847:SF1">
    <property type="entry name" value="AMIDOLIGASE ENZYME"/>
    <property type="match status" value="1"/>
</dbReference>
<gene>
    <name evidence="2" type="ORF">SAMN02745180_02606</name>
</gene>
<dbReference type="InterPro" id="IPR022025">
    <property type="entry name" value="Amidoligase_2"/>
</dbReference>
<dbReference type="PANTHER" id="PTHR36847">
    <property type="entry name" value="AMIDOLIGASE ENZYME"/>
    <property type="match status" value="1"/>
</dbReference>
<reference evidence="2 3" key="1">
    <citation type="submission" date="2016-11" db="EMBL/GenBank/DDBJ databases">
        <authorList>
            <person name="Jaros S."/>
            <person name="Januszkiewicz K."/>
            <person name="Wedrychowicz H."/>
        </authorList>
    </citation>
    <scope>NUCLEOTIDE SEQUENCE [LARGE SCALE GENOMIC DNA]</scope>
    <source>
        <strain evidence="2 3">DSM 13106</strain>
    </source>
</reference>
<accession>A0A1M5Z0S8</accession>
<keyword evidence="3" id="KW-1185">Reference proteome</keyword>
<keyword evidence="1" id="KW-0175">Coiled coil</keyword>
<dbReference type="GO" id="GO:0016874">
    <property type="term" value="F:ligase activity"/>
    <property type="evidence" value="ECO:0007669"/>
    <property type="project" value="UniProtKB-KW"/>
</dbReference>
<dbReference type="Proteomes" id="UP000184389">
    <property type="component" value="Unassembled WGS sequence"/>
</dbReference>
<keyword evidence="2" id="KW-0436">Ligase</keyword>
<name>A0A1M5Z0S8_9FIRM</name>
<dbReference type="STRING" id="1123281.SAMN02745180_02606"/>
<dbReference type="Pfam" id="PF12224">
    <property type="entry name" value="Amidoligase_2"/>
    <property type="match status" value="1"/>
</dbReference>
<organism evidence="2 3">
    <name type="scientific">Sporanaerobacter acetigenes DSM 13106</name>
    <dbReference type="NCBI Taxonomy" id="1123281"/>
    <lineage>
        <taxon>Bacteria</taxon>
        <taxon>Bacillati</taxon>
        <taxon>Bacillota</taxon>
        <taxon>Tissierellia</taxon>
        <taxon>Tissierellales</taxon>
        <taxon>Sporanaerobacteraceae</taxon>
        <taxon>Sporanaerobacter</taxon>
    </lineage>
</organism>
<evidence type="ECO:0000313" key="2">
    <source>
        <dbReference type="EMBL" id="SHI17734.1"/>
    </source>
</evidence>
<dbReference type="AlphaFoldDB" id="A0A1M5Z0S8"/>
<evidence type="ECO:0000313" key="3">
    <source>
        <dbReference type="Proteomes" id="UP000184389"/>
    </source>
</evidence>
<proteinExistence type="predicted"/>
<protein>
    <submittedName>
        <fullName evidence="2">Putative amidoligase enzyme</fullName>
    </submittedName>
</protein>
<evidence type="ECO:0000256" key="1">
    <source>
        <dbReference type="SAM" id="Coils"/>
    </source>
</evidence>
<dbReference type="EMBL" id="FQXR01000018">
    <property type="protein sequence ID" value="SHI17734.1"/>
    <property type="molecule type" value="Genomic_DNA"/>
</dbReference>
<sequence>MYNKNTLKGDKTMADKEFLKTNFGIEIELTGITRERAAKIVAEHLQGNIKKQYDYYDSYKITAPDGRAWKVMFDGSIYTQKKVNGQKVAAGREYSVELVSPILNYEEDIKTLQEIIRKLRKEGAFSERQNCTGIHIHLDGTDHTPRSIRNFINIIYARNDLLYDSLQIERERMRYCKKMDADLVERMNKKKPTTFKEIEDIWYQGYGSSRDRHYHESRYHFLNLHSFFNGVGTVELRGFNGNLHAGKIRSYIVLALAMNYQALTQKSASTKKPQIENPKFAMRTWLNRMGLIGEEFKNCREHLTKHLDGSAAWRFQRAA</sequence>